<dbReference type="OrthoDB" id="324356at2"/>
<evidence type="ECO:0000313" key="2">
    <source>
        <dbReference type="Proteomes" id="UP000298097"/>
    </source>
</evidence>
<evidence type="ECO:0000313" key="1">
    <source>
        <dbReference type="EMBL" id="TGK41213.1"/>
    </source>
</evidence>
<gene>
    <name evidence="1" type="ORF">EHO65_07215</name>
</gene>
<sequence>MDHKAFLKTLKEESTNLYGIKYDKEAVLIGQRGISIKNGFVTLNDDTFDRFNDLLFNVDKGGDSFDFRVVTMDPGNVSEEVLEDYGISKGEARVEPGIYRMKIGTHRGHVAFNQASDIIVRRDANSDHVWDEKDPVYTGRFAINIHAQGVDKDFVGQSSLGCTVTKATWIDSEWLDFISHMQFAEKVSRNENPLFKGFVYVVHNQDVAKRILGI</sequence>
<protein>
    <submittedName>
        <fullName evidence="1">Uncharacterized protein</fullName>
    </submittedName>
</protein>
<proteinExistence type="predicted"/>
<accession>A0A4R9H6J2</accession>
<keyword evidence="2" id="KW-1185">Reference proteome</keyword>
<comment type="caution">
    <text evidence="1">The sequence shown here is derived from an EMBL/GenBank/DDBJ whole genome shotgun (WGS) entry which is preliminary data.</text>
</comment>
<dbReference type="AlphaFoldDB" id="A0A4R9H6J2"/>
<name>A0A4R9H6J2_9LEPT</name>
<organism evidence="1 2">
    <name type="scientific">Leptospira andrefontaineae</name>
    <dbReference type="NCBI Taxonomy" id="2484976"/>
    <lineage>
        <taxon>Bacteria</taxon>
        <taxon>Pseudomonadati</taxon>
        <taxon>Spirochaetota</taxon>
        <taxon>Spirochaetia</taxon>
        <taxon>Leptospirales</taxon>
        <taxon>Leptospiraceae</taxon>
        <taxon>Leptospira</taxon>
    </lineage>
</organism>
<reference evidence="1" key="1">
    <citation type="journal article" date="2019" name="PLoS Negl. Trop. Dis.">
        <title>Revisiting the worldwide diversity of Leptospira species in the environment.</title>
        <authorList>
            <person name="Vincent A.T."/>
            <person name="Schiettekatte O."/>
            <person name="Bourhy P."/>
            <person name="Veyrier F.J."/>
            <person name="Picardeau M."/>
        </authorList>
    </citation>
    <scope>NUCLEOTIDE SEQUENCE [LARGE SCALE GENOMIC DNA]</scope>
    <source>
        <strain evidence="1">201800301</strain>
    </source>
</reference>
<dbReference type="RefSeq" id="WP_135773464.1">
    <property type="nucleotide sequence ID" value="NZ_RQEY01000012.1"/>
</dbReference>
<dbReference type="EMBL" id="RQEY01000012">
    <property type="protein sequence ID" value="TGK41213.1"/>
    <property type="molecule type" value="Genomic_DNA"/>
</dbReference>
<dbReference type="Proteomes" id="UP000298097">
    <property type="component" value="Unassembled WGS sequence"/>
</dbReference>